<keyword evidence="2" id="KW-1185">Reference proteome</keyword>
<proteinExistence type="predicted"/>
<keyword evidence="1" id="KW-0489">Methyltransferase</keyword>
<dbReference type="InterPro" id="IPR029063">
    <property type="entry name" value="SAM-dependent_MTases_sf"/>
</dbReference>
<protein>
    <submittedName>
        <fullName evidence="1">Class I SAM-dependent methyltransferase</fullName>
    </submittedName>
</protein>
<dbReference type="PANTHER" id="PTHR11006:SF4">
    <property type="entry name" value="PROTEIN ARGININE N-METHYLTRANSFERASE 7"/>
    <property type="match status" value="1"/>
</dbReference>
<dbReference type="GO" id="GO:0032259">
    <property type="term" value="P:methylation"/>
    <property type="evidence" value="ECO:0007669"/>
    <property type="project" value="UniProtKB-KW"/>
</dbReference>
<dbReference type="EMBL" id="VIFM01000209">
    <property type="protein sequence ID" value="TQF11117.1"/>
    <property type="molecule type" value="Genomic_DNA"/>
</dbReference>
<dbReference type="Proteomes" id="UP000315369">
    <property type="component" value="Unassembled WGS sequence"/>
</dbReference>
<dbReference type="RefSeq" id="WP_141647116.1">
    <property type="nucleotide sequence ID" value="NZ_VIFM01000209.1"/>
</dbReference>
<dbReference type="OrthoDB" id="5383291at2"/>
<dbReference type="CDD" id="cd02440">
    <property type="entry name" value="AdoMet_MTases"/>
    <property type="match status" value="1"/>
</dbReference>
<reference evidence="1 2" key="1">
    <citation type="submission" date="2019-06" db="EMBL/GenBank/DDBJ databases">
        <authorList>
            <person name="Livingstone P."/>
            <person name="Whitworth D."/>
        </authorList>
    </citation>
    <scope>NUCLEOTIDE SEQUENCE [LARGE SCALE GENOMIC DNA]</scope>
    <source>
        <strain evidence="1 2">AM401</strain>
    </source>
</reference>
<sequence>MPNLLDLPRQALMDLRSRLSHLPLMSQLPLRNVVPDSLSLSSPTPQDSALADPARVLAWQKACERYVKPGQVVMDVCSGTGLRTFLAASRHPRRLYAVDGSRLLDTAQWVARRNGLEHIDFVRSHPWNFQAPEKVDVLLHDLLGEALFDAGLVPRMLDLRSRLLRPGGRILPNRFEVFIEPVQLRDEACLPFIWSQRFPSVDYSCLQTLREAMNPSYFTRVVRSYEVDHLLCDPEPAFAFDLETMAADGLPHRVRFERPVMEEGRVDGFCLFYKVAFDAELSFTVSPLRGQNPAGMTLLRVDPREFARYETLAFELELVDPGDVRTWRWHFC</sequence>
<dbReference type="SUPFAM" id="SSF53335">
    <property type="entry name" value="S-adenosyl-L-methionine-dependent methyltransferases"/>
    <property type="match status" value="1"/>
</dbReference>
<dbReference type="GO" id="GO:0042054">
    <property type="term" value="F:histone methyltransferase activity"/>
    <property type="evidence" value="ECO:0007669"/>
    <property type="project" value="TreeGrafter"/>
</dbReference>
<dbReference type="GO" id="GO:0016274">
    <property type="term" value="F:protein-arginine N-methyltransferase activity"/>
    <property type="evidence" value="ECO:0007669"/>
    <property type="project" value="InterPro"/>
</dbReference>
<accession>A0A540WQF3</accession>
<dbReference type="Gene3D" id="2.70.160.11">
    <property type="entry name" value="Hnrnp arginine n-methyltransferase1"/>
    <property type="match status" value="1"/>
</dbReference>
<name>A0A540WQF3_9BACT</name>
<evidence type="ECO:0000313" key="1">
    <source>
        <dbReference type="EMBL" id="TQF11117.1"/>
    </source>
</evidence>
<gene>
    <name evidence="1" type="ORF">FJV41_35905</name>
</gene>
<dbReference type="PANTHER" id="PTHR11006">
    <property type="entry name" value="PROTEIN ARGININE N-METHYLTRANSFERASE"/>
    <property type="match status" value="1"/>
</dbReference>
<keyword evidence="1" id="KW-0808">Transferase</keyword>
<dbReference type="AlphaFoldDB" id="A0A540WQF3"/>
<organism evidence="1 2">
    <name type="scientific">Myxococcus llanfairpwllgwyngyllgogerychwyrndrobwllllantysiliogogogochensis</name>
    <dbReference type="NCBI Taxonomy" id="2590453"/>
    <lineage>
        <taxon>Bacteria</taxon>
        <taxon>Pseudomonadati</taxon>
        <taxon>Myxococcota</taxon>
        <taxon>Myxococcia</taxon>
        <taxon>Myxococcales</taxon>
        <taxon>Cystobacterineae</taxon>
        <taxon>Myxococcaceae</taxon>
        <taxon>Myxococcus</taxon>
    </lineage>
</organism>
<dbReference type="Gene3D" id="3.40.50.150">
    <property type="entry name" value="Vaccinia Virus protein VP39"/>
    <property type="match status" value="1"/>
</dbReference>
<evidence type="ECO:0000313" key="2">
    <source>
        <dbReference type="Proteomes" id="UP000315369"/>
    </source>
</evidence>
<dbReference type="InterPro" id="IPR025799">
    <property type="entry name" value="Arg_MeTrfase"/>
</dbReference>
<comment type="caution">
    <text evidence="1">The sequence shown here is derived from an EMBL/GenBank/DDBJ whole genome shotgun (WGS) entry which is preliminary data.</text>
</comment>